<comment type="similarity">
    <text evidence="1 6 7">Belongs to the FMO family.</text>
</comment>
<dbReference type="InterPro" id="IPR036188">
    <property type="entry name" value="FAD/NAD-bd_sf"/>
</dbReference>
<gene>
    <name evidence="9" type="ORF">OXD698_LOCUS34095</name>
</gene>
<evidence type="ECO:0000313" key="10">
    <source>
        <dbReference type="Proteomes" id="UP000663844"/>
    </source>
</evidence>
<keyword evidence="5 6" id="KW-0560">Oxidoreductase</keyword>
<evidence type="ECO:0000256" key="8">
    <source>
        <dbReference type="SAM" id="Phobius"/>
    </source>
</evidence>
<keyword evidence="4 6" id="KW-0521">NADP</keyword>
<proteinExistence type="inferred from homology"/>
<dbReference type="PIRSF" id="PIRSF000332">
    <property type="entry name" value="FMO"/>
    <property type="match status" value="1"/>
</dbReference>
<keyword evidence="6 7" id="KW-0503">Monooxygenase</keyword>
<dbReference type="AlphaFoldDB" id="A0A819T8K5"/>
<dbReference type="GO" id="GO:0005789">
    <property type="term" value="C:endoplasmic reticulum membrane"/>
    <property type="evidence" value="ECO:0007669"/>
    <property type="project" value="UniProtKB-SubCell"/>
</dbReference>
<dbReference type="InterPro" id="IPR020946">
    <property type="entry name" value="Flavin_mOase-like"/>
</dbReference>
<dbReference type="Proteomes" id="UP000663844">
    <property type="component" value="Unassembled WGS sequence"/>
</dbReference>
<protein>
    <recommendedName>
        <fullName evidence="7">Flavin-containing monooxygenase</fullName>
        <ecNumber evidence="7">1.-.-.-</ecNumber>
    </recommendedName>
</protein>
<comment type="cofactor">
    <cofactor evidence="6 7">
        <name>FAD</name>
        <dbReference type="ChEBI" id="CHEBI:57692"/>
    </cofactor>
</comment>
<evidence type="ECO:0000256" key="5">
    <source>
        <dbReference type="ARBA" id="ARBA00023002"/>
    </source>
</evidence>
<dbReference type="PANTHER" id="PTHR23023">
    <property type="entry name" value="DIMETHYLANILINE MONOOXYGENASE"/>
    <property type="match status" value="1"/>
</dbReference>
<dbReference type="InterPro" id="IPR000960">
    <property type="entry name" value="Flavin_mOase"/>
</dbReference>
<evidence type="ECO:0000256" key="1">
    <source>
        <dbReference type="ARBA" id="ARBA00009183"/>
    </source>
</evidence>
<comment type="caution">
    <text evidence="9">The sequence shown here is derived from an EMBL/GenBank/DDBJ whole genome shotgun (WGS) entry which is preliminary data.</text>
</comment>
<evidence type="ECO:0000256" key="6">
    <source>
        <dbReference type="PIRNR" id="PIRNR000332"/>
    </source>
</evidence>
<dbReference type="SUPFAM" id="SSF51905">
    <property type="entry name" value="FAD/NAD(P)-binding domain"/>
    <property type="match status" value="2"/>
</dbReference>
<dbReference type="EC" id="1.-.-.-" evidence="7"/>
<name>A0A819T8K5_9BILA</name>
<reference evidence="9" key="1">
    <citation type="submission" date="2021-02" db="EMBL/GenBank/DDBJ databases">
        <authorList>
            <person name="Nowell W R."/>
        </authorList>
    </citation>
    <scope>NUCLEOTIDE SEQUENCE</scope>
</reference>
<keyword evidence="8" id="KW-1133">Transmembrane helix</keyword>
<keyword evidence="6 8" id="KW-0472">Membrane</keyword>
<keyword evidence="2 6" id="KW-0285">Flavoprotein</keyword>
<dbReference type="Gene3D" id="3.50.50.60">
    <property type="entry name" value="FAD/NAD(P)-binding domain"/>
    <property type="match status" value="3"/>
</dbReference>
<dbReference type="GO" id="GO:0050660">
    <property type="term" value="F:flavin adenine dinucleotide binding"/>
    <property type="evidence" value="ECO:0007669"/>
    <property type="project" value="InterPro"/>
</dbReference>
<dbReference type="PRINTS" id="PR00370">
    <property type="entry name" value="FMOXYGENASE"/>
</dbReference>
<dbReference type="Pfam" id="PF00743">
    <property type="entry name" value="FMO-like"/>
    <property type="match status" value="2"/>
</dbReference>
<comment type="subcellular location">
    <subcellularLocation>
        <location evidence="6">Endoplasmic reticulum membrane</location>
    </subcellularLocation>
</comment>
<evidence type="ECO:0000256" key="3">
    <source>
        <dbReference type="ARBA" id="ARBA00022827"/>
    </source>
</evidence>
<dbReference type="EMBL" id="CAJOAZ010004845">
    <property type="protein sequence ID" value="CAF4077552.1"/>
    <property type="molecule type" value="Genomic_DNA"/>
</dbReference>
<keyword evidence="8" id="KW-0812">Transmembrane</keyword>
<dbReference type="GO" id="GO:0050661">
    <property type="term" value="F:NADP binding"/>
    <property type="evidence" value="ECO:0007669"/>
    <property type="project" value="InterPro"/>
</dbReference>
<evidence type="ECO:0000256" key="2">
    <source>
        <dbReference type="ARBA" id="ARBA00022630"/>
    </source>
</evidence>
<feature type="transmembrane region" description="Helical" evidence="8">
    <location>
        <begin position="480"/>
        <end position="501"/>
    </location>
</feature>
<organism evidence="9 10">
    <name type="scientific">Adineta steineri</name>
    <dbReference type="NCBI Taxonomy" id="433720"/>
    <lineage>
        <taxon>Eukaryota</taxon>
        <taxon>Metazoa</taxon>
        <taxon>Spiralia</taxon>
        <taxon>Gnathifera</taxon>
        <taxon>Rotifera</taxon>
        <taxon>Eurotatoria</taxon>
        <taxon>Bdelloidea</taxon>
        <taxon>Adinetida</taxon>
        <taxon>Adinetidae</taxon>
        <taxon>Adineta</taxon>
    </lineage>
</organism>
<keyword evidence="6" id="KW-0256">Endoplasmic reticulum</keyword>
<keyword evidence="3 6" id="KW-0274">FAD</keyword>
<evidence type="ECO:0000313" key="9">
    <source>
        <dbReference type="EMBL" id="CAF4077552.1"/>
    </source>
</evidence>
<sequence length="502" mass="58705">MARKSVAVIGAGVSGLAAGKVLLEDDFDITIFDRHKTLGGIWSPDWAYIHQHTQTIANLMEFSNLHDTEVMDCAPWENIHNYLKRYADKFHLIERIRFETKIILIEKNDLKNGNLPWIVKVETASGDHETYQFDLIVVATGLFSTLEKPNFRVIGGAKSAVDMATLAAVHARSCHMIFSHSYWILPHKILHGYVPLDFGFTRILTNIFDPFPNAPHSAAFYFLHRAFSFVFTKISDSIAYFLISKYKSDLFADEKFIPKESIRNPHNIMRVTKEFLTMIRQNRIIRKLALIDEIIDKTTIRLDSGEFLQADLIICATGFIETFPFLSETLTKALVKNTTTSKSDEGIDLDLYRRIIPIGIPNIAFIGLPAPIHTWMFYEVQCHWMSDYFLGRIKLPNTEKEMYEEIETTRQFIYKMFKRKSYYFQYYWLEPMEIYLRDMGVSLYRTNNWISEYFGVYRPKRLSTLHDERKAKAEGKTTNIWYFSFQHTILLFLLLLFICFFF</sequence>
<dbReference type="InterPro" id="IPR050346">
    <property type="entry name" value="FMO-like"/>
</dbReference>
<dbReference type="GO" id="GO:0004499">
    <property type="term" value="F:N,N-dimethylaniline monooxygenase activity"/>
    <property type="evidence" value="ECO:0007669"/>
    <property type="project" value="UniProtKB-UniRule"/>
</dbReference>
<evidence type="ECO:0000256" key="7">
    <source>
        <dbReference type="RuleBase" id="RU361177"/>
    </source>
</evidence>
<accession>A0A819T8K5</accession>
<evidence type="ECO:0000256" key="4">
    <source>
        <dbReference type="ARBA" id="ARBA00022857"/>
    </source>
</evidence>